<evidence type="ECO:0008006" key="5">
    <source>
        <dbReference type="Google" id="ProtNLM"/>
    </source>
</evidence>
<protein>
    <recommendedName>
        <fullName evidence="5">Porin family protein</fullName>
    </recommendedName>
</protein>
<dbReference type="SUPFAM" id="SSF56925">
    <property type="entry name" value="OMPA-like"/>
    <property type="match status" value="1"/>
</dbReference>
<dbReference type="EMBL" id="VGIY01000163">
    <property type="protein sequence ID" value="MBM3317670.1"/>
    <property type="molecule type" value="Genomic_DNA"/>
</dbReference>
<gene>
    <name evidence="3" type="ORF">FJY75_07435</name>
</gene>
<evidence type="ECO:0000313" key="4">
    <source>
        <dbReference type="Proteomes" id="UP000748308"/>
    </source>
</evidence>
<feature type="signal peptide" evidence="2">
    <location>
        <begin position="1"/>
        <end position="22"/>
    </location>
</feature>
<reference evidence="3" key="1">
    <citation type="submission" date="2019-03" db="EMBL/GenBank/DDBJ databases">
        <title>Lake Tanganyika Metagenome-Assembled Genomes (MAGs).</title>
        <authorList>
            <person name="Tran P."/>
        </authorList>
    </citation>
    <scope>NUCLEOTIDE SEQUENCE</scope>
    <source>
        <strain evidence="3">M_DeepCast_400m_m2_100</strain>
    </source>
</reference>
<accession>A0A938BQV7</accession>
<evidence type="ECO:0000256" key="2">
    <source>
        <dbReference type="SAM" id="SignalP"/>
    </source>
</evidence>
<sequence>MKGLRALAGLSLLLLLPSAGGAAIGSELNGFGSFGVSLGAMRWFADADARRFREPIAPPGGASGASSWTYEEGSAAQVRPIGKAVFRYRVNTRHLVAIETGYGWNSYADSDDTVTSVIPTTIGIERRLTDVGGTTLSLCVGGGAYVWARRQNSRFLRDPETGRKLHAVEPGAYLGLGSEFHLSGHVTCTITSTAHYMLSVHGENFPVTLGGDDLFADLRVGVNYYFSPREGLVVRPRDAERPAEREAPREWRGPGEDDTDE</sequence>
<feature type="chain" id="PRO_5036863972" description="Porin family protein" evidence="2">
    <location>
        <begin position="23"/>
        <end position="261"/>
    </location>
</feature>
<dbReference type="AlphaFoldDB" id="A0A938BQV7"/>
<proteinExistence type="predicted"/>
<dbReference type="Proteomes" id="UP000748308">
    <property type="component" value="Unassembled WGS sequence"/>
</dbReference>
<feature type="region of interest" description="Disordered" evidence="1">
    <location>
        <begin position="235"/>
        <end position="261"/>
    </location>
</feature>
<evidence type="ECO:0000256" key="1">
    <source>
        <dbReference type="SAM" id="MobiDB-lite"/>
    </source>
</evidence>
<comment type="caution">
    <text evidence="3">The sequence shown here is derived from an EMBL/GenBank/DDBJ whole genome shotgun (WGS) entry which is preliminary data.</text>
</comment>
<dbReference type="InterPro" id="IPR011250">
    <property type="entry name" value="OMP/PagP_B-barrel"/>
</dbReference>
<evidence type="ECO:0000313" key="3">
    <source>
        <dbReference type="EMBL" id="MBM3317670.1"/>
    </source>
</evidence>
<feature type="compositionally biased region" description="Basic and acidic residues" evidence="1">
    <location>
        <begin position="235"/>
        <end position="255"/>
    </location>
</feature>
<keyword evidence="2" id="KW-0732">Signal</keyword>
<organism evidence="3 4">
    <name type="scientific">Eiseniibacteriota bacterium</name>
    <dbReference type="NCBI Taxonomy" id="2212470"/>
    <lineage>
        <taxon>Bacteria</taxon>
        <taxon>Candidatus Eiseniibacteriota</taxon>
    </lineage>
</organism>
<name>A0A938BQV7_UNCEI</name>